<reference evidence="5 6" key="1">
    <citation type="submission" date="2017-05" db="EMBL/GenBank/DDBJ databases">
        <title>Acinetobacter populi ANC 5415 (= PBJ7), whole genome shotgun sequencing project.</title>
        <authorList>
            <person name="Nemec A."/>
            <person name="Radolfova-Krizova L."/>
        </authorList>
    </citation>
    <scope>NUCLEOTIDE SEQUENCE [LARGE SCALE GENOMIC DNA]</scope>
    <source>
        <strain evidence="5 6">PBJ7</strain>
    </source>
</reference>
<dbReference type="GO" id="GO:0003700">
    <property type="term" value="F:DNA-binding transcription factor activity"/>
    <property type="evidence" value="ECO:0007669"/>
    <property type="project" value="InterPro"/>
</dbReference>
<dbReference type="PANTHER" id="PTHR43537">
    <property type="entry name" value="TRANSCRIPTIONAL REGULATOR, GNTR FAMILY"/>
    <property type="match status" value="1"/>
</dbReference>
<dbReference type="InterPro" id="IPR000524">
    <property type="entry name" value="Tscrpt_reg_HTH_GntR"/>
</dbReference>
<sequence>MKVADQVVKKLKALIEQLNLQVGDRLPSERQLCQQLGVSRASLREALQKMNSMGLLASRIGDGTYIQKLPENWSDQLIVRPLSHLINEDPLYRFDVQEARLVLEGGTAWYAAQRSTAEDRQRIHYYYDQIAHYQQIGDADQAAHADANFHLAIAEASHNVVLIQIMHGLFDLLQYNVVLGRKKVYSEDYGFEKLHLQHFEVMDAIDHKDAERAQQAVCGHIKFVVQQVRSIDEAEARLKRASRFKKG</sequence>
<dbReference type="EMBL" id="NEXX01000001">
    <property type="protein sequence ID" value="OUY08899.1"/>
    <property type="molecule type" value="Genomic_DNA"/>
</dbReference>
<dbReference type="NCBIfam" id="NF007741">
    <property type="entry name" value="PRK10421.1"/>
    <property type="match status" value="1"/>
</dbReference>
<dbReference type="Gene3D" id="1.20.120.530">
    <property type="entry name" value="GntR ligand-binding domain-like"/>
    <property type="match status" value="1"/>
</dbReference>
<organism evidence="5 6">
    <name type="scientific">Acinetobacter populi</name>
    <dbReference type="NCBI Taxonomy" id="1582270"/>
    <lineage>
        <taxon>Bacteria</taxon>
        <taxon>Pseudomonadati</taxon>
        <taxon>Pseudomonadota</taxon>
        <taxon>Gammaproteobacteria</taxon>
        <taxon>Moraxellales</taxon>
        <taxon>Moraxellaceae</taxon>
        <taxon>Acinetobacter</taxon>
    </lineage>
</organism>
<dbReference type="PANTHER" id="PTHR43537:SF18">
    <property type="entry name" value="L-LACTATE DEHYDROGENASE OPERON REGULATORY PROTEIN-RELATED"/>
    <property type="match status" value="1"/>
</dbReference>
<dbReference type="PROSITE" id="PS50949">
    <property type="entry name" value="HTH_GNTR"/>
    <property type="match status" value="1"/>
</dbReference>
<dbReference type="SMART" id="SM00895">
    <property type="entry name" value="FCD"/>
    <property type="match status" value="1"/>
</dbReference>
<dbReference type="RefSeq" id="WP_087619554.1">
    <property type="nucleotide sequence ID" value="NZ_NEXX01000001.1"/>
</dbReference>
<dbReference type="InterPro" id="IPR008920">
    <property type="entry name" value="TF_FadR/GntR_C"/>
</dbReference>
<dbReference type="GO" id="GO:0003677">
    <property type="term" value="F:DNA binding"/>
    <property type="evidence" value="ECO:0007669"/>
    <property type="project" value="UniProtKB-KW"/>
</dbReference>
<protein>
    <submittedName>
        <fullName evidence="5">Transcriptional regulator LldR</fullName>
    </submittedName>
</protein>
<accession>A0A1Z9Z385</accession>
<dbReference type="InterPro" id="IPR036390">
    <property type="entry name" value="WH_DNA-bd_sf"/>
</dbReference>
<dbReference type="Gene3D" id="1.10.10.10">
    <property type="entry name" value="Winged helix-like DNA-binding domain superfamily/Winged helix DNA-binding domain"/>
    <property type="match status" value="1"/>
</dbReference>
<dbReference type="InterPro" id="IPR036388">
    <property type="entry name" value="WH-like_DNA-bd_sf"/>
</dbReference>
<evidence type="ECO:0000256" key="3">
    <source>
        <dbReference type="ARBA" id="ARBA00023163"/>
    </source>
</evidence>
<dbReference type="OrthoDB" id="5450856at2"/>
<dbReference type="Pfam" id="PF07729">
    <property type="entry name" value="FCD"/>
    <property type="match status" value="1"/>
</dbReference>
<keyword evidence="1" id="KW-0805">Transcription regulation</keyword>
<feature type="domain" description="HTH gntR-type" evidence="4">
    <location>
        <begin position="1"/>
        <end position="69"/>
    </location>
</feature>
<gene>
    <name evidence="5" type="ORF">CAP51_04600</name>
</gene>
<evidence type="ECO:0000256" key="2">
    <source>
        <dbReference type="ARBA" id="ARBA00023125"/>
    </source>
</evidence>
<dbReference type="AlphaFoldDB" id="A0A1Z9Z385"/>
<keyword evidence="2" id="KW-0238">DNA-binding</keyword>
<comment type="caution">
    <text evidence="5">The sequence shown here is derived from an EMBL/GenBank/DDBJ whole genome shotgun (WGS) entry which is preliminary data.</text>
</comment>
<keyword evidence="3" id="KW-0804">Transcription</keyword>
<dbReference type="PRINTS" id="PR00035">
    <property type="entry name" value="HTHGNTR"/>
</dbReference>
<evidence type="ECO:0000313" key="5">
    <source>
        <dbReference type="EMBL" id="OUY08899.1"/>
    </source>
</evidence>
<dbReference type="InterPro" id="IPR011711">
    <property type="entry name" value="GntR_C"/>
</dbReference>
<proteinExistence type="predicted"/>
<dbReference type="CDD" id="cd07377">
    <property type="entry name" value="WHTH_GntR"/>
    <property type="match status" value="1"/>
</dbReference>
<name>A0A1Z9Z385_9GAMM</name>
<keyword evidence="6" id="KW-1185">Reference proteome</keyword>
<dbReference type="SUPFAM" id="SSF48008">
    <property type="entry name" value="GntR ligand-binding domain-like"/>
    <property type="match status" value="1"/>
</dbReference>
<dbReference type="Pfam" id="PF00392">
    <property type="entry name" value="GntR"/>
    <property type="match status" value="1"/>
</dbReference>
<dbReference type="SMART" id="SM00345">
    <property type="entry name" value="HTH_GNTR"/>
    <property type="match status" value="1"/>
</dbReference>
<dbReference type="Proteomes" id="UP000196536">
    <property type="component" value="Unassembled WGS sequence"/>
</dbReference>
<evidence type="ECO:0000313" key="6">
    <source>
        <dbReference type="Proteomes" id="UP000196536"/>
    </source>
</evidence>
<dbReference type="SUPFAM" id="SSF46785">
    <property type="entry name" value="Winged helix' DNA-binding domain"/>
    <property type="match status" value="1"/>
</dbReference>
<evidence type="ECO:0000256" key="1">
    <source>
        <dbReference type="ARBA" id="ARBA00023015"/>
    </source>
</evidence>
<evidence type="ECO:0000259" key="4">
    <source>
        <dbReference type="PROSITE" id="PS50949"/>
    </source>
</evidence>